<protein>
    <submittedName>
        <fullName evidence="8">Peptidase M23</fullName>
    </submittedName>
</protein>
<dbReference type="Proteomes" id="UP001163046">
    <property type="component" value="Unassembled WGS sequence"/>
</dbReference>
<dbReference type="PANTHER" id="PTHR11329:SF0">
    <property type="entry name" value="LEUKOCYTE CELL-DERIVED CHEMOTAXIN-2"/>
    <property type="match status" value="1"/>
</dbReference>
<comment type="caution">
    <text evidence="8">The sequence shown here is derived from an EMBL/GenBank/DDBJ whole genome shotgun (WGS) entry which is preliminary data.</text>
</comment>
<dbReference type="InterPro" id="IPR016047">
    <property type="entry name" value="M23ase_b-sheet_dom"/>
</dbReference>
<keyword evidence="9" id="KW-1185">Reference proteome</keyword>
<comment type="similarity">
    <text evidence="5">Belongs to the LECT2/MIM-1 family.</text>
</comment>
<dbReference type="AlphaFoldDB" id="A0A9W9YRY2"/>
<dbReference type="OrthoDB" id="5987187at2759"/>
<keyword evidence="3" id="KW-0862">Zinc</keyword>
<evidence type="ECO:0000256" key="5">
    <source>
        <dbReference type="ARBA" id="ARBA00024361"/>
    </source>
</evidence>
<proteinExistence type="inferred from homology"/>
<accession>A0A9W9YRY2</accession>
<feature type="domain" description="M23ase beta-sheet core" evidence="7">
    <location>
        <begin position="67"/>
        <end position="172"/>
    </location>
</feature>
<evidence type="ECO:0000256" key="2">
    <source>
        <dbReference type="ARBA" id="ARBA00022729"/>
    </source>
</evidence>
<feature type="signal peptide" evidence="6">
    <location>
        <begin position="1"/>
        <end position="22"/>
    </location>
</feature>
<keyword evidence="2 6" id="KW-0732">Signal</keyword>
<dbReference type="Gene3D" id="2.70.70.10">
    <property type="entry name" value="Glucose Permease (Domain IIA)"/>
    <property type="match status" value="1"/>
</dbReference>
<evidence type="ECO:0000256" key="4">
    <source>
        <dbReference type="ARBA" id="ARBA00023157"/>
    </source>
</evidence>
<evidence type="ECO:0000256" key="3">
    <source>
        <dbReference type="ARBA" id="ARBA00022833"/>
    </source>
</evidence>
<dbReference type="SUPFAM" id="SSF51261">
    <property type="entry name" value="Duplicated hybrid motif"/>
    <property type="match status" value="1"/>
</dbReference>
<sequence>MKFFLVAAVVLGVIALSQEVFGWRECGSGRSSRKKCFEQICCSNPSNQIRGWDAYGSGAYGASRGSRKHRGIDIVCSAGSSVYAPFPATVLRRSIPYRNNNAAYNNGIYLQGTGSWAGYRVKMWYVTKQVRNGKKLSAGSYIGSMTDRTIHARGMTNHVHVQLEKNRTIVNPTSYACQ</sequence>
<gene>
    <name evidence="8" type="primary">LECT2_1</name>
    <name evidence="8" type="ORF">OS493_016997</name>
</gene>
<dbReference type="GO" id="GO:0046872">
    <property type="term" value="F:metal ion binding"/>
    <property type="evidence" value="ECO:0007669"/>
    <property type="project" value="UniProtKB-KW"/>
</dbReference>
<keyword evidence="4" id="KW-1015">Disulfide bond</keyword>
<evidence type="ECO:0000256" key="1">
    <source>
        <dbReference type="ARBA" id="ARBA00022723"/>
    </source>
</evidence>
<evidence type="ECO:0000313" key="8">
    <source>
        <dbReference type="EMBL" id="KAJ7360365.1"/>
    </source>
</evidence>
<reference evidence="8" key="1">
    <citation type="submission" date="2023-01" db="EMBL/GenBank/DDBJ databases">
        <title>Genome assembly of the deep-sea coral Lophelia pertusa.</title>
        <authorList>
            <person name="Herrera S."/>
            <person name="Cordes E."/>
        </authorList>
    </citation>
    <scope>NUCLEOTIDE SEQUENCE</scope>
    <source>
        <strain evidence="8">USNM1676648</strain>
        <tissue evidence="8">Polyp</tissue>
    </source>
</reference>
<dbReference type="InterPro" id="IPR011055">
    <property type="entry name" value="Dup_hybrid_motif"/>
</dbReference>
<keyword evidence="1" id="KW-0479">Metal-binding</keyword>
<dbReference type="Pfam" id="PF01551">
    <property type="entry name" value="Peptidase_M23"/>
    <property type="match status" value="1"/>
</dbReference>
<feature type="chain" id="PRO_5040915708" evidence="6">
    <location>
        <begin position="23"/>
        <end position="178"/>
    </location>
</feature>
<evidence type="ECO:0000313" key="9">
    <source>
        <dbReference type="Proteomes" id="UP001163046"/>
    </source>
</evidence>
<dbReference type="InterPro" id="IPR008663">
    <property type="entry name" value="LECT2"/>
</dbReference>
<evidence type="ECO:0000259" key="7">
    <source>
        <dbReference type="Pfam" id="PF01551"/>
    </source>
</evidence>
<dbReference type="PANTHER" id="PTHR11329">
    <property type="entry name" value="LEUKOCYTE CELL-DERIVED CHEMOTAXIN 2"/>
    <property type="match status" value="1"/>
</dbReference>
<organism evidence="8 9">
    <name type="scientific">Desmophyllum pertusum</name>
    <dbReference type="NCBI Taxonomy" id="174260"/>
    <lineage>
        <taxon>Eukaryota</taxon>
        <taxon>Metazoa</taxon>
        <taxon>Cnidaria</taxon>
        <taxon>Anthozoa</taxon>
        <taxon>Hexacorallia</taxon>
        <taxon>Scleractinia</taxon>
        <taxon>Caryophylliina</taxon>
        <taxon>Caryophylliidae</taxon>
        <taxon>Desmophyllum</taxon>
    </lineage>
</organism>
<name>A0A9W9YRY2_9CNID</name>
<dbReference type="EMBL" id="MU827310">
    <property type="protein sequence ID" value="KAJ7360365.1"/>
    <property type="molecule type" value="Genomic_DNA"/>
</dbReference>
<evidence type="ECO:0000256" key="6">
    <source>
        <dbReference type="SAM" id="SignalP"/>
    </source>
</evidence>